<name>A0A937W6C1_UNCTE</name>
<dbReference type="InterPro" id="IPR042095">
    <property type="entry name" value="SUMF_sf"/>
</dbReference>
<dbReference type="InterPro" id="IPR016187">
    <property type="entry name" value="CTDL_fold"/>
</dbReference>
<dbReference type="Gene3D" id="3.90.1580.10">
    <property type="entry name" value="paralog of FGE (formylglycine-generating enzyme)"/>
    <property type="match status" value="1"/>
</dbReference>
<gene>
    <name evidence="3" type="ORF">FJZ47_21020</name>
</gene>
<dbReference type="PANTHER" id="PTHR22576">
    <property type="entry name" value="MUCOSA ASSOCIATED LYMPHOID TISSUE LYMPHOMA TRANSLOCATION PROTEIN 1/PARACASPASE"/>
    <property type="match status" value="1"/>
</dbReference>
<dbReference type="InterPro" id="IPR029030">
    <property type="entry name" value="Caspase-like_dom_sf"/>
</dbReference>
<dbReference type="InterPro" id="IPR011600">
    <property type="entry name" value="Pept_C14_caspase"/>
</dbReference>
<dbReference type="SUPFAM" id="SSF52129">
    <property type="entry name" value="Caspase-like"/>
    <property type="match status" value="1"/>
</dbReference>
<dbReference type="Pfam" id="PF00656">
    <property type="entry name" value="Peptidase_C14"/>
    <property type="match status" value="1"/>
</dbReference>
<dbReference type="Gene3D" id="3.40.50.1460">
    <property type="match status" value="1"/>
</dbReference>
<dbReference type="PANTHER" id="PTHR22576:SF37">
    <property type="entry name" value="MUCOSA-ASSOCIATED LYMPHOID TISSUE LYMPHOMA TRANSLOCATION PROTEIN 1"/>
    <property type="match status" value="1"/>
</dbReference>
<proteinExistence type="predicted"/>
<dbReference type="PROSITE" id="PS50208">
    <property type="entry name" value="CASPASE_P20"/>
    <property type="match status" value="1"/>
</dbReference>
<dbReference type="InterPro" id="IPR052039">
    <property type="entry name" value="Caspase-related_regulators"/>
</dbReference>
<dbReference type="AlphaFoldDB" id="A0A937W6C1"/>
<dbReference type="SUPFAM" id="SSF56436">
    <property type="entry name" value="C-type lectin-like"/>
    <property type="match status" value="1"/>
</dbReference>
<organism evidence="3 4">
    <name type="scientific">Tectimicrobiota bacterium</name>
    <dbReference type="NCBI Taxonomy" id="2528274"/>
    <lineage>
        <taxon>Bacteria</taxon>
        <taxon>Pseudomonadati</taxon>
        <taxon>Nitrospinota/Tectimicrobiota group</taxon>
        <taxon>Candidatus Tectimicrobiota</taxon>
    </lineage>
</organism>
<evidence type="ECO:0000256" key="1">
    <source>
        <dbReference type="SAM" id="MobiDB-lite"/>
    </source>
</evidence>
<dbReference type="InterPro" id="IPR001309">
    <property type="entry name" value="Pept_C14_p20"/>
</dbReference>
<feature type="compositionally biased region" description="Low complexity" evidence="1">
    <location>
        <begin position="272"/>
        <end position="284"/>
    </location>
</feature>
<feature type="compositionally biased region" description="Low complexity" evidence="1">
    <location>
        <begin position="291"/>
        <end position="303"/>
    </location>
</feature>
<accession>A0A937W6C1</accession>
<dbReference type="InterPro" id="IPR005532">
    <property type="entry name" value="SUMF_dom"/>
</dbReference>
<dbReference type="Pfam" id="PF03781">
    <property type="entry name" value="FGE-sulfatase"/>
    <property type="match status" value="1"/>
</dbReference>
<dbReference type="GO" id="GO:0004197">
    <property type="term" value="F:cysteine-type endopeptidase activity"/>
    <property type="evidence" value="ECO:0007669"/>
    <property type="project" value="InterPro"/>
</dbReference>
<feature type="non-terminal residue" evidence="3">
    <location>
        <position position="433"/>
    </location>
</feature>
<evidence type="ECO:0000259" key="2">
    <source>
        <dbReference type="PROSITE" id="PS50208"/>
    </source>
</evidence>
<protein>
    <recommendedName>
        <fullName evidence="2">Caspase family p20 domain-containing protein</fullName>
    </recommendedName>
</protein>
<comment type="caution">
    <text evidence="3">The sequence shown here is derived from an EMBL/GenBank/DDBJ whole genome shotgun (WGS) entry which is preliminary data.</text>
</comment>
<evidence type="ECO:0000313" key="3">
    <source>
        <dbReference type="EMBL" id="MBM3226254.1"/>
    </source>
</evidence>
<feature type="domain" description="Caspase family p20" evidence="2">
    <location>
        <begin position="33"/>
        <end position="162"/>
    </location>
</feature>
<feature type="region of interest" description="Disordered" evidence="1">
    <location>
        <begin position="259"/>
        <end position="310"/>
    </location>
</feature>
<dbReference type="EMBL" id="VGLS01000842">
    <property type="protein sequence ID" value="MBM3226254.1"/>
    <property type="molecule type" value="Genomic_DNA"/>
</dbReference>
<sequence length="433" mass="47232">MVRKGRWQRYPGWWWGLLSVLLCLSWEIALAQQRRTALVIGNAAYETSPLKNPVNDAADMAAALQRLGFDVALVRDARLRNMEDAIEAFNQKLRRGGVGLFYYAGHGLQVAGENYIVPLGAKINREQDVRFETVHVGRVLGGMEDAGNEVNIVILDACRDNPFARSFRSSSQRGLAVSQAVRGSLMAYATAPGKTAADGSARNGVYTQELLRHMTTPGLKVEDVFKRVRLAVEDVTNGQQTPWETTSLRGDFYFVASGSAEPSVPPPPVVTPTPSTASSSSTTPRLNVVDSGSTSATGTTKTPAAPPLGPRVAVGTYPPAPSSSAPAQTFETRRNSIDIELILIPAGEFMMGSESGEADEKPVHRVTLSRPFYLGKYEVTQAQWQEVMGTNPSHFKGDPNRPVERVSWTMVQEFISKLNAREGHTLYRLPTEA</sequence>
<dbReference type="Proteomes" id="UP000712673">
    <property type="component" value="Unassembled WGS sequence"/>
</dbReference>
<reference evidence="3" key="1">
    <citation type="submission" date="2019-03" db="EMBL/GenBank/DDBJ databases">
        <title>Lake Tanganyika Metagenome-Assembled Genomes (MAGs).</title>
        <authorList>
            <person name="Tran P."/>
        </authorList>
    </citation>
    <scope>NUCLEOTIDE SEQUENCE</scope>
    <source>
        <strain evidence="3">K_DeepCast_65m_m2_066</strain>
    </source>
</reference>
<dbReference type="GO" id="GO:0006508">
    <property type="term" value="P:proteolysis"/>
    <property type="evidence" value="ECO:0007669"/>
    <property type="project" value="InterPro"/>
</dbReference>
<evidence type="ECO:0000313" key="4">
    <source>
        <dbReference type="Proteomes" id="UP000712673"/>
    </source>
</evidence>